<evidence type="ECO:0000256" key="8">
    <source>
        <dbReference type="SAM" id="MobiDB-lite"/>
    </source>
</evidence>
<dbReference type="Pfam" id="PF04408">
    <property type="entry name" value="WHD_HA2"/>
    <property type="match status" value="1"/>
</dbReference>
<dbReference type="GO" id="GO:0016787">
    <property type="term" value="F:hydrolase activity"/>
    <property type="evidence" value="ECO:0007669"/>
    <property type="project" value="UniProtKB-KW"/>
</dbReference>
<evidence type="ECO:0000256" key="4">
    <source>
        <dbReference type="ARBA" id="ARBA00022801"/>
    </source>
</evidence>
<dbReference type="InterPro" id="IPR011709">
    <property type="entry name" value="DEAD-box_helicase_OB_fold"/>
</dbReference>
<keyword evidence="4 11" id="KW-0378">Hydrolase</keyword>
<gene>
    <name evidence="11" type="ORF">FA09DRAFT_320846</name>
</gene>
<evidence type="ECO:0000313" key="12">
    <source>
        <dbReference type="Proteomes" id="UP000245946"/>
    </source>
</evidence>
<dbReference type="Pfam" id="PF00270">
    <property type="entry name" value="DEAD"/>
    <property type="match status" value="1"/>
</dbReference>
<dbReference type="PROSITE" id="PS00690">
    <property type="entry name" value="DEAH_ATP_HELICASE"/>
    <property type="match status" value="1"/>
</dbReference>
<dbReference type="SMART" id="SM00847">
    <property type="entry name" value="HA2"/>
    <property type="match status" value="1"/>
</dbReference>
<dbReference type="Gene3D" id="1.20.120.1080">
    <property type="match status" value="1"/>
</dbReference>
<evidence type="ECO:0000256" key="5">
    <source>
        <dbReference type="ARBA" id="ARBA00022806"/>
    </source>
</evidence>
<dbReference type="SUPFAM" id="SSF52540">
    <property type="entry name" value="P-loop containing nucleoside triphosphate hydrolases"/>
    <property type="match status" value="1"/>
</dbReference>
<reference evidence="11 12" key="1">
    <citation type="journal article" date="2018" name="Mol. Biol. Evol.">
        <title>Broad Genomic Sampling Reveals a Smut Pathogenic Ancestry of the Fungal Clade Ustilaginomycotina.</title>
        <authorList>
            <person name="Kijpornyongpan T."/>
            <person name="Mondo S.J."/>
            <person name="Barry K."/>
            <person name="Sandor L."/>
            <person name="Lee J."/>
            <person name="Lipzen A."/>
            <person name="Pangilinan J."/>
            <person name="LaButti K."/>
            <person name="Hainaut M."/>
            <person name="Henrissat B."/>
            <person name="Grigoriev I.V."/>
            <person name="Spatafora J.W."/>
            <person name="Aime M.C."/>
        </authorList>
    </citation>
    <scope>NUCLEOTIDE SEQUENCE [LARGE SCALE GENOMIC DNA]</scope>
    <source>
        <strain evidence="11 12">MCA 4186</strain>
    </source>
</reference>
<evidence type="ECO:0000256" key="6">
    <source>
        <dbReference type="ARBA" id="ARBA00022840"/>
    </source>
</evidence>
<dbReference type="GO" id="GO:0071013">
    <property type="term" value="C:catalytic step 2 spliceosome"/>
    <property type="evidence" value="ECO:0007669"/>
    <property type="project" value="TreeGrafter"/>
</dbReference>
<feature type="region of interest" description="Disordered" evidence="8">
    <location>
        <begin position="1"/>
        <end position="39"/>
    </location>
</feature>
<dbReference type="EMBL" id="KZ819298">
    <property type="protein sequence ID" value="PWN96748.1"/>
    <property type="molecule type" value="Genomic_DNA"/>
</dbReference>
<dbReference type="InterPro" id="IPR048333">
    <property type="entry name" value="HA2_WH"/>
</dbReference>
<evidence type="ECO:0000313" key="11">
    <source>
        <dbReference type="EMBL" id="PWN96748.1"/>
    </source>
</evidence>
<dbReference type="InterPro" id="IPR002464">
    <property type="entry name" value="DNA/RNA_helicase_DEAH_CS"/>
</dbReference>
<proteinExistence type="inferred from homology"/>
<evidence type="ECO:0000259" key="9">
    <source>
        <dbReference type="PROSITE" id="PS51192"/>
    </source>
</evidence>
<feature type="domain" description="Helicase C-terminal" evidence="10">
    <location>
        <begin position="256"/>
        <end position="439"/>
    </location>
</feature>
<dbReference type="FunFam" id="3.40.50.300:FF:000578">
    <property type="entry name" value="probable ATP-dependent RNA helicase DHX35"/>
    <property type="match status" value="1"/>
</dbReference>
<dbReference type="PROSITE" id="PS51194">
    <property type="entry name" value="HELICASE_CTER"/>
    <property type="match status" value="1"/>
</dbReference>
<name>A0A316Z710_9BASI</name>
<dbReference type="Gene3D" id="3.40.50.300">
    <property type="entry name" value="P-loop containing nucleotide triphosphate hydrolases"/>
    <property type="match status" value="2"/>
</dbReference>
<evidence type="ECO:0000256" key="1">
    <source>
        <dbReference type="ARBA" id="ARBA00008792"/>
    </source>
</evidence>
<dbReference type="InterPro" id="IPR001650">
    <property type="entry name" value="Helicase_C-like"/>
</dbReference>
<dbReference type="PROSITE" id="PS51192">
    <property type="entry name" value="HELICASE_ATP_BIND_1"/>
    <property type="match status" value="1"/>
</dbReference>
<dbReference type="FunFam" id="3.40.50.300:FF:000145">
    <property type="entry name" value="probable ATP-dependent RNA helicase DHX40"/>
    <property type="match status" value="1"/>
</dbReference>
<dbReference type="RefSeq" id="XP_025597027.1">
    <property type="nucleotide sequence ID" value="XM_025740994.1"/>
</dbReference>
<dbReference type="InterPro" id="IPR007502">
    <property type="entry name" value="Helicase-assoc_dom"/>
</dbReference>
<dbReference type="Pfam" id="PF00271">
    <property type="entry name" value="Helicase_C"/>
    <property type="match status" value="1"/>
</dbReference>
<keyword evidence="3" id="KW-0547">Nucleotide-binding</keyword>
<dbReference type="GO" id="GO:0003724">
    <property type="term" value="F:RNA helicase activity"/>
    <property type="evidence" value="ECO:0007669"/>
    <property type="project" value="UniProtKB-EC"/>
</dbReference>
<comment type="similarity">
    <text evidence="1">Belongs to the DEAD box helicase family. DEAH subfamily.</text>
</comment>
<dbReference type="InterPro" id="IPR027417">
    <property type="entry name" value="P-loop_NTPase"/>
</dbReference>
<dbReference type="Proteomes" id="UP000245946">
    <property type="component" value="Unassembled WGS sequence"/>
</dbReference>
<keyword evidence="5" id="KW-0347">Helicase</keyword>
<accession>A0A316Z710</accession>
<dbReference type="GO" id="GO:0005524">
    <property type="term" value="F:ATP binding"/>
    <property type="evidence" value="ECO:0007669"/>
    <property type="project" value="UniProtKB-KW"/>
</dbReference>
<comment type="catalytic activity">
    <reaction evidence="7">
        <text>ATP + H2O = ADP + phosphate + H(+)</text>
        <dbReference type="Rhea" id="RHEA:13065"/>
        <dbReference type="ChEBI" id="CHEBI:15377"/>
        <dbReference type="ChEBI" id="CHEBI:15378"/>
        <dbReference type="ChEBI" id="CHEBI:30616"/>
        <dbReference type="ChEBI" id="CHEBI:43474"/>
        <dbReference type="ChEBI" id="CHEBI:456216"/>
        <dbReference type="EC" id="3.6.4.13"/>
    </reaction>
</comment>
<evidence type="ECO:0000256" key="3">
    <source>
        <dbReference type="ARBA" id="ARBA00022741"/>
    </source>
</evidence>
<evidence type="ECO:0000256" key="2">
    <source>
        <dbReference type="ARBA" id="ARBA00012552"/>
    </source>
</evidence>
<dbReference type="InterPro" id="IPR011545">
    <property type="entry name" value="DEAD/DEAH_box_helicase_dom"/>
</dbReference>
<dbReference type="STRING" id="58919.A0A316Z710"/>
<dbReference type="AlphaFoldDB" id="A0A316Z710"/>
<organism evidence="11 12">
    <name type="scientific">Tilletiopsis washingtonensis</name>
    <dbReference type="NCBI Taxonomy" id="58919"/>
    <lineage>
        <taxon>Eukaryota</taxon>
        <taxon>Fungi</taxon>
        <taxon>Dikarya</taxon>
        <taxon>Basidiomycota</taxon>
        <taxon>Ustilaginomycotina</taxon>
        <taxon>Exobasidiomycetes</taxon>
        <taxon>Entylomatales</taxon>
        <taxon>Entylomatales incertae sedis</taxon>
        <taxon>Tilletiopsis</taxon>
    </lineage>
</organism>
<evidence type="ECO:0000259" key="10">
    <source>
        <dbReference type="PROSITE" id="PS51194"/>
    </source>
</evidence>
<dbReference type="Pfam" id="PF07717">
    <property type="entry name" value="OB_NTP_bind"/>
    <property type="match status" value="1"/>
</dbReference>
<dbReference type="OrthoDB" id="10253254at2759"/>
<evidence type="ECO:0000256" key="7">
    <source>
        <dbReference type="ARBA" id="ARBA00047984"/>
    </source>
</evidence>
<dbReference type="PANTHER" id="PTHR18934">
    <property type="entry name" value="ATP-DEPENDENT RNA HELICASE"/>
    <property type="match status" value="1"/>
</dbReference>
<keyword evidence="6" id="KW-0067">ATP-binding</keyword>
<sequence>MPHFWKPGTARPGSSLDRASEAESSFDAGPSAARSDAGGIAGQRARLPIAKQRQALLYLVEQHPVVVVVGQTGSGKTTQLPQYLLEAGWAAGGRQIAVTQPRRLSAVSVAARVAAEVGCPLGDEVGYTIRFEDLSHSTRTRIRYCTDGMLFRECMRDPLLSRYSVIMVDEAHERGAYTDMLLGLLKKIRKKRPSLRIIISSATIDAQAFADFFNEDLAQPTKALADAAGAPPQKEAAIISLEGRAFPVQIAYAEKPVDDYLVAAIDAAWKVHLNEPQGDILVFLTGRDEIDACMQALADRQVDLPSGSLPLALLPLHAGLSSEEQAAIFEPAPRGTRKCLVATNIAEASVTIDGVKYVIDSGFVKLRIFNPRTGMDALSVLPESQASANQRAGRAGRTAPGKCLRLFPEAAFDALPLTTPPELARSDISTQVLQLKALGIDNLARFAYLPPAPPSEMLVRALEFLASLGALDDWGRLTKPLGERMAELPVDPMLAKVLLESLHFRCSDEILSIAAMTSVSTPFIIPDEGRSRAGAEGELERRKFTAEEGDHLTLLNVYAAFVNSRHGKQSAKWCGQHRLNFKALSRAVNIRAQLLKYLQRFGIDVVSCEGDGARLRKCIAAGFFKNAARVQPDGSYRSVRENAVLHVHPSSVLFSRVPPTKYVVFHEVVETSKRFMRDLTVVEEDWLTELAPHFYVRANR</sequence>
<dbReference type="PANTHER" id="PTHR18934:SF136">
    <property type="entry name" value="ATP-DEPENDENT RNA HELICASE DHX35-RELATED"/>
    <property type="match status" value="1"/>
</dbReference>
<dbReference type="SMART" id="SM00490">
    <property type="entry name" value="HELICc"/>
    <property type="match status" value="1"/>
</dbReference>
<dbReference type="GO" id="GO:0003723">
    <property type="term" value="F:RNA binding"/>
    <property type="evidence" value="ECO:0007669"/>
    <property type="project" value="TreeGrafter"/>
</dbReference>
<dbReference type="GeneID" id="37268538"/>
<dbReference type="SMART" id="SM00487">
    <property type="entry name" value="DEXDc"/>
    <property type="match status" value="1"/>
</dbReference>
<dbReference type="InterPro" id="IPR014001">
    <property type="entry name" value="Helicase_ATP-bd"/>
</dbReference>
<feature type="domain" description="Helicase ATP-binding" evidence="9">
    <location>
        <begin position="57"/>
        <end position="222"/>
    </location>
</feature>
<dbReference type="CDD" id="cd18791">
    <property type="entry name" value="SF2_C_RHA"/>
    <property type="match status" value="1"/>
</dbReference>
<dbReference type="EC" id="3.6.4.13" evidence="2"/>
<dbReference type="Pfam" id="PF21010">
    <property type="entry name" value="HA2_C"/>
    <property type="match status" value="1"/>
</dbReference>
<protein>
    <recommendedName>
        <fullName evidence="2">RNA helicase</fullName>
        <ecNumber evidence="2">3.6.4.13</ecNumber>
    </recommendedName>
</protein>
<keyword evidence="12" id="KW-1185">Reference proteome</keyword>